<evidence type="ECO:0000256" key="1">
    <source>
        <dbReference type="SAM" id="Coils"/>
    </source>
</evidence>
<dbReference type="EMBL" id="NBVN01000004">
    <property type="protein sequence ID" value="PUA32127.1"/>
    <property type="molecule type" value="Genomic_DNA"/>
</dbReference>
<reference evidence="2 3" key="1">
    <citation type="journal article" date="2018" name="Syst. Appl. Microbiol.">
        <title>A new symbiotic nanoarchaeote (Candidatus Nanoclepta minutus) and its host (Zestosphaera tikiterensis gen. nov., sp. nov.) from a New Zealand hot spring.</title>
        <authorList>
            <person name="St John E."/>
            <person name="Liu Y."/>
            <person name="Podar M."/>
            <person name="Stott M.B."/>
            <person name="Meneghin J."/>
            <person name="Chen Z."/>
            <person name="Lagutin K."/>
            <person name="Mitchell K."/>
            <person name="Reysenbach A.L."/>
        </authorList>
    </citation>
    <scope>NUCLEOTIDE SEQUENCE [LARGE SCALE GENOMIC DNA]</scope>
    <source>
        <strain evidence="2">NZ3</strain>
    </source>
</reference>
<proteinExistence type="predicted"/>
<feature type="coiled-coil region" evidence="1">
    <location>
        <begin position="117"/>
        <end position="144"/>
    </location>
</feature>
<gene>
    <name evidence="2" type="ORF">B7O98_05485</name>
</gene>
<evidence type="ECO:0000313" key="3">
    <source>
        <dbReference type="Proteomes" id="UP000244093"/>
    </source>
</evidence>
<keyword evidence="1" id="KW-0175">Coiled coil</keyword>
<evidence type="ECO:0000313" key="2">
    <source>
        <dbReference type="EMBL" id="PUA32127.1"/>
    </source>
</evidence>
<protein>
    <submittedName>
        <fullName evidence="2">Uncharacterized protein</fullName>
    </submittedName>
</protein>
<accession>A0A2R7Y444</accession>
<dbReference type="Proteomes" id="UP000244093">
    <property type="component" value="Unassembled WGS sequence"/>
</dbReference>
<name>A0A2R7Y444_9CREN</name>
<sequence>MSQKGQSTSTTKELKIIARPVVTLDAVKKDLNKLKILHIINELNEVSEKGLINAVYILKTEKNIAFTYNFTLVGQVPSSKEVSEDIRILLYLGLIETNQVTRKLRLTSLGKEFLTQNKLDENLLNELKTALDEVKNKVVAEDKTIELSTRPRRRRFK</sequence>
<comment type="caution">
    <text evidence="2">The sequence shown here is derived from an EMBL/GenBank/DDBJ whole genome shotgun (WGS) entry which is preliminary data.</text>
</comment>
<dbReference type="AlphaFoldDB" id="A0A2R7Y444"/>
<organism evidence="2 3">
    <name type="scientific">Zestosphaera tikiterensis</name>
    <dbReference type="NCBI Taxonomy" id="1973259"/>
    <lineage>
        <taxon>Archaea</taxon>
        <taxon>Thermoproteota</taxon>
        <taxon>Thermoprotei</taxon>
        <taxon>Desulfurococcales</taxon>
        <taxon>Desulfurococcaceae</taxon>
        <taxon>Zestosphaera</taxon>
    </lineage>
</organism>